<dbReference type="GO" id="GO:0004632">
    <property type="term" value="F:phosphopantothenate--cysteine ligase activity"/>
    <property type="evidence" value="ECO:0007669"/>
    <property type="project" value="UniProtKB-EC"/>
</dbReference>
<feature type="binding site" evidence="3">
    <location>
        <position position="280"/>
    </location>
    <ligand>
        <name>CTP</name>
        <dbReference type="ChEBI" id="CHEBI:37563"/>
    </ligand>
</feature>
<dbReference type="InterPro" id="IPR005252">
    <property type="entry name" value="CoaBC"/>
</dbReference>
<dbReference type="Gene3D" id="3.40.50.10300">
    <property type="entry name" value="CoaB-like"/>
    <property type="match status" value="1"/>
</dbReference>
<dbReference type="EMBL" id="JBHLWN010000109">
    <property type="protein sequence ID" value="MFC0216063.1"/>
    <property type="molecule type" value="Genomic_DNA"/>
</dbReference>
<dbReference type="NCBIfam" id="TIGR00521">
    <property type="entry name" value="coaBC_dfp"/>
    <property type="match status" value="1"/>
</dbReference>
<evidence type="ECO:0000256" key="2">
    <source>
        <dbReference type="ARBA" id="ARBA00023239"/>
    </source>
</evidence>
<dbReference type="PANTHER" id="PTHR14359:SF6">
    <property type="entry name" value="PHOSPHOPANTOTHENOYLCYSTEINE DECARBOXYLASE"/>
    <property type="match status" value="1"/>
</dbReference>
<feature type="binding site" evidence="3">
    <location>
        <position position="325"/>
    </location>
    <ligand>
        <name>CTP</name>
        <dbReference type="ChEBI" id="CHEBI:37563"/>
    </ligand>
</feature>
<keyword evidence="3" id="KW-0460">Magnesium</keyword>
<evidence type="ECO:0000256" key="4">
    <source>
        <dbReference type="RuleBase" id="RU364078"/>
    </source>
</evidence>
<evidence type="ECO:0000256" key="1">
    <source>
        <dbReference type="ARBA" id="ARBA00022793"/>
    </source>
</evidence>
<accession>A0ABV6DU74</accession>
<dbReference type="SUPFAM" id="SSF52507">
    <property type="entry name" value="Homo-oligomeric flavin-containing Cys decarboxylases, HFCD"/>
    <property type="match status" value="1"/>
</dbReference>
<sequence length="412" mass="44008">MSSLRGKRIVLGVCGGIAAYKAAALCSKLTQAGADVRVIMTKSAVQFVAPLTFQTLSRHDVYVDTFDEKDASVVAHIDLADHADLFVIAPATANLIGKLALGLGDDMLSTTLLATTAPLFIAPAMNVHMYENAAVMKNMETLRQRGVRFIEPGVGQLACGYVGRGRLEEPEAILAALERYAGGAQLLAGRKVLITAGGTVERIDPVRFLTNDSSGRMGFAIAETARRMGAEVTLVAGRTEGPLPGGVNVIRVQSAQDMLEAVLAEAGSSDIIVKAAAVADYRPAMKADQKIKKSEHTMTLELVKNPDILQTLGSRKKDGQVLVGFAAETERLEEHAMDKLVRKNCDLLVANDVSKPGSGFGTETNEVRIFDRNGNVEALPLLHKLEVAERLLELAAARLRRSEAAEPPLEGS</sequence>
<dbReference type="EC" id="6.3.2.5" evidence="3"/>
<dbReference type="Proteomes" id="UP001589776">
    <property type="component" value="Unassembled WGS sequence"/>
</dbReference>
<comment type="cofactor">
    <cofactor evidence="3">
        <name>FMN</name>
        <dbReference type="ChEBI" id="CHEBI:58210"/>
    </cofactor>
    <text evidence="3">Binds 1 FMN per subunit.</text>
</comment>
<comment type="caution">
    <text evidence="3">Lacks conserved residue(s) required for the propagation of feature annotation.</text>
</comment>
<dbReference type="RefSeq" id="WP_377473865.1">
    <property type="nucleotide sequence ID" value="NZ_JBHLWN010000109.1"/>
</dbReference>
<keyword evidence="2 3" id="KW-0456">Lyase</keyword>
<feature type="binding site" evidence="3">
    <location>
        <position position="290"/>
    </location>
    <ligand>
        <name>CTP</name>
        <dbReference type="ChEBI" id="CHEBI:37563"/>
    </ligand>
</feature>
<dbReference type="InterPro" id="IPR036551">
    <property type="entry name" value="Flavin_trans-like"/>
</dbReference>
<protein>
    <recommendedName>
        <fullName evidence="3">Coenzyme A biosynthesis bifunctional protein CoaBC</fullName>
    </recommendedName>
    <alternativeName>
        <fullName evidence="3">DNA/pantothenate metabolism flavoprotein</fullName>
    </alternativeName>
    <alternativeName>
        <fullName evidence="3">Phosphopantothenoylcysteine synthetase/decarboxylase</fullName>
        <shortName evidence="3">PPCS-PPCDC</shortName>
    </alternativeName>
    <domain>
        <recommendedName>
            <fullName evidence="3">Phosphopantothenoylcysteine decarboxylase</fullName>
            <shortName evidence="3">PPC decarboxylase</shortName>
            <shortName evidence="3">PPC-DC</shortName>
            <ecNumber evidence="3">4.1.1.36</ecNumber>
        </recommendedName>
        <alternativeName>
            <fullName evidence="3">CoaC</fullName>
        </alternativeName>
    </domain>
    <domain>
        <recommendedName>
            <fullName evidence="3">Phosphopantothenate--cysteine ligase</fullName>
            <ecNumber evidence="3">6.3.2.5</ecNumber>
        </recommendedName>
        <alternativeName>
            <fullName evidence="3">CoaB</fullName>
        </alternativeName>
        <alternativeName>
            <fullName evidence="3">Phosphopantothenoylcysteine synthetase</fullName>
            <shortName evidence="3">PPC synthetase</shortName>
            <shortName evidence="3">PPC-S</shortName>
        </alternativeName>
    </domain>
</protein>
<comment type="cofactor">
    <cofactor evidence="3">
        <name>Mg(2+)</name>
        <dbReference type="ChEBI" id="CHEBI:18420"/>
    </cofactor>
</comment>
<comment type="pathway">
    <text evidence="3 4">Cofactor biosynthesis; coenzyme A biosynthesis; CoA from (R)-pantothenate: step 2/5.</text>
</comment>
<evidence type="ECO:0000313" key="7">
    <source>
        <dbReference type="EMBL" id="MFC0216063.1"/>
    </source>
</evidence>
<feature type="active site" description="Proton donor" evidence="3">
    <location>
        <position position="159"/>
    </location>
</feature>
<dbReference type="HAMAP" id="MF_02225">
    <property type="entry name" value="CoaBC"/>
    <property type="match status" value="1"/>
</dbReference>
<feature type="binding site" evidence="3">
    <location>
        <position position="339"/>
    </location>
    <ligand>
        <name>CTP</name>
        <dbReference type="ChEBI" id="CHEBI:37563"/>
    </ligand>
</feature>
<dbReference type="PANTHER" id="PTHR14359">
    <property type="entry name" value="HOMO-OLIGOMERIC FLAVIN CONTAINING CYS DECARBOXYLASE FAMILY"/>
    <property type="match status" value="1"/>
</dbReference>
<comment type="pathway">
    <text evidence="3 4">Cofactor biosynthesis; coenzyme A biosynthesis; CoA from (R)-pantothenate: step 3/5.</text>
</comment>
<keyword evidence="8" id="KW-1185">Reference proteome</keyword>
<dbReference type="Pfam" id="PF04127">
    <property type="entry name" value="DFP"/>
    <property type="match status" value="1"/>
</dbReference>
<evidence type="ECO:0000256" key="3">
    <source>
        <dbReference type="HAMAP-Rule" id="MF_02225"/>
    </source>
</evidence>
<feature type="region of interest" description="Phosphopantothenate--cysteine ligase" evidence="3">
    <location>
        <begin position="192"/>
        <end position="412"/>
    </location>
</feature>
<keyword evidence="1 3" id="KW-0210">Decarboxylase</keyword>
<feature type="domain" description="DNA/pantothenate metabolism flavoprotein C-terminal" evidence="6">
    <location>
        <begin position="187"/>
        <end position="395"/>
    </location>
</feature>
<comment type="similarity">
    <text evidence="3 4">In the N-terminal section; belongs to the HFCD (homo-oligomeric flavin containing Cys decarboxylase) superfamily.</text>
</comment>
<evidence type="ECO:0000313" key="8">
    <source>
        <dbReference type="Proteomes" id="UP001589776"/>
    </source>
</evidence>
<proteinExistence type="inferred from homology"/>
<evidence type="ECO:0000259" key="6">
    <source>
        <dbReference type="Pfam" id="PF04127"/>
    </source>
</evidence>
<organism evidence="7 8">
    <name type="scientific">Paenibacillus chartarius</name>
    <dbReference type="NCBI Taxonomy" id="747481"/>
    <lineage>
        <taxon>Bacteria</taxon>
        <taxon>Bacillati</taxon>
        <taxon>Bacillota</taxon>
        <taxon>Bacilli</taxon>
        <taxon>Bacillales</taxon>
        <taxon>Paenibacillaceae</taxon>
        <taxon>Paenibacillus</taxon>
    </lineage>
</organism>
<gene>
    <name evidence="3 7" type="primary">coaBC</name>
    <name evidence="7" type="ORF">ACFFK0_27080</name>
</gene>
<dbReference type="Gene3D" id="3.40.50.1950">
    <property type="entry name" value="Flavin prenyltransferase-like"/>
    <property type="match status" value="1"/>
</dbReference>
<dbReference type="InterPro" id="IPR007085">
    <property type="entry name" value="DNA/pantothenate-metab_flavo_C"/>
</dbReference>
<reference evidence="7 8" key="1">
    <citation type="submission" date="2024-09" db="EMBL/GenBank/DDBJ databases">
        <authorList>
            <person name="Sun Q."/>
            <person name="Mori K."/>
        </authorList>
    </citation>
    <scope>NUCLEOTIDE SEQUENCE [LARGE SCALE GENOMIC DNA]</scope>
    <source>
        <strain evidence="7 8">CCM 7759</strain>
    </source>
</reference>
<keyword evidence="3 4" id="KW-0288">FMN</keyword>
<feature type="domain" description="Flavoprotein" evidence="5">
    <location>
        <begin position="7"/>
        <end position="175"/>
    </location>
</feature>
<keyword evidence="3 4" id="KW-0436">Ligase</keyword>
<feature type="binding site" evidence="3">
    <location>
        <begin position="306"/>
        <end position="309"/>
    </location>
    <ligand>
        <name>CTP</name>
        <dbReference type="ChEBI" id="CHEBI:37563"/>
    </ligand>
</feature>
<keyword evidence="3" id="KW-0511">Multifunctional enzyme</keyword>
<comment type="function">
    <text evidence="4">Catalyzes two steps in the biosynthesis of coenzyme A. In the first step cysteine is conjugated to 4'-phosphopantothenate to form 4-phosphopantothenoylcysteine, in the latter compound is decarboxylated to form 4'-phosphopantotheine.</text>
</comment>
<comment type="caution">
    <text evidence="7">The sequence shown here is derived from an EMBL/GenBank/DDBJ whole genome shotgun (WGS) entry which is preliminary data.</text>
</comment>
<comment type="function">
    <text evidence="3">Catalyzes two sequential steps in the biosynthesis of coenzyme A. In the first step cysteine is conjugated to 4'-phosphopantothenate to form 4-phosphopantothenoylcysteine. In the second step the latter compound is decarboxylated to form 4'-phosphopantotheine.</text>
</comment>
<feature type="binding site" evidence="3">
    <location>
        <position position="343"/>
    </location>
    <ligand>
        <name>CTP</name>
        <dbReference type="ChEBI" id="CHEBI:37563"/>
    </ligand>
</feature>
<comment type="similarity">
    <text evidence="3 4">In the C-terminal section; belongs to the PPC synthetase family.</text>
</comment>
<dbReference type="InterPro" id="IPR035929">
    <property type="entry name" value="CoaB-like_sf"/>
</dbReference>
<dbReference type="InterPro" id="IPR003382">
    <property type="entry name" value="Flavoprotein"/>
</dbReference>
<dbReference type="GO" id="GO:0004633">
    <property type="term" value="F:phosphopantothenoylcysteine decarboxylase activity"/>
    <property type="evidence" value="ECO:0007669"/>
    <property type="project" value="UniProtKB-EC"/>
</dbReference>
<dbReference type="Pfam" id="PF02441">
    <property type="entry name" value="Flavoprotein"/>
    <property type="match status" value="1"/>
</dbReference>
<dbReference type="SUPFAM" id="SSF102645">
    <property type="entry name" value="CoaB-like"/>
    <property type="match status" value="1"/>
</dbReference>
<feature type="region of interest" description="Phosphopantothenoylcysteine decarboxylase" evidence="3">
    <location>
        <begin position="1"/>
        <end position="191"/>
    </location>
</feature>
<comment type="catalytic activity">
    <reaction evidence="3 4">
        <text>N-[(R)-4-phosphopantothenoyl]-L-cysteine + H(+) = (R)-4'-phosphopantetheine + CO2</text>
        <dbReference type="Rhea" id="RHEA:16793"/>
        <dbReference type="ChEBI" id="CHEBI:15378"/>
        <dbReference type="ChEBI" id="CHEBI:16526"/>
        <dbReference type="ChEBI" id="CHEBI:59458"/>
        <dbReference type="ChEBI" id="CHEBI:61723"/>
        <dbReference type="EC" id="4.1.1.36"/>
    </reaction>
</comment>
<name>A0ABV6DU74_9BACL</name>
<comment type="catalytic activity">
    <reaction evidence="3 4">
        <text>(R)-4'-phosphopantothenate + L-cysteine + CTP = N-[(R)-4-phosphopantothenoyl]-L-cysteine + CMP + diphosphate + H(+)</text>
        <dbReference type="Rhea" id="RHEA:19397"/>
        <dbReference type="ChEBI" id="CHEBI:10986"/>
        <dbReference type="ChEBI" id="CHEBI:15378"/>
        <dbReference type="ChEBI" id="CHEBI:33019"/>
        <dbReference type="ChEBI" id="CHEBI:35235"/>
        <dbReference type="ChEBI" id="CHEBI:37563"/>
        <dbReference type="ChEBI" id="CHEBI:59458"/>
        <dbReference type="ChEBI" id="CHEBI:60377"/>
        <dbReference type="EC" id="6.3.2.5"/>
    </reaction>
</comment>
<keyword evidence="3" id="KW-0479">Metal-binding</keyword>
<evidence type="ECO:0000259" key="5">
    <source>
        <dbReference type="Pfam" id="PF02441"/>
    </source>
</evidence>
<dbReference type="EC" id="4.1.1.36" evidence="3"/>
<keyword evidence="3 4" id="KW-0285">Flavoprotein</keyword>